<dbReference type="EMBL" id="JACIDW010000007">
    <property type="protein sequence ID" value="MBB3965073.1"/>
    <property type="molecule type" value="Genomic_DNA"/>
</dbReference>
<comment type="caution">
    <text evidence="5">The sequence shown here is derived from an EMBL/GenBank/DDBJ whole genome shotgun (WGS) entry which is preliminary data.</text>
</comment>
<dbReference type="InterPro" id="IPR051600">
    <property type="entry name" value="Beta-PGM-like"/>
</dbReference>
<dbReference type="InterPro" id="IPR006439">
    <property type="entry name" value="HAD-SF_hydro_IA"/>
</dbReference>
<dbReference type="PANTHER" id="PTHR46193">
    <property type="entry name" value="6-PHOSPHOGLUCONATE PHOSPHATASE"/>
    <property type="match status" value="1"/>
</dbReference>
<keyword evidence="5" id="KW-0378">Hydrolase</keyword>
<proteinExistence type="inferred from homology"/>
<evidence type="ECO:0000313" key="6">
    <source>
        <dbReference type="Proteomes" id="UP000582090"/>
    </source>
</evidence>
<dbReference type="GO" id="GO:0016787">
    <property type="term" value="F:hydrolase activity"/>
    <property type="evidence" value="ECO:0007669"/>
    <property type="project" value="UniProtKB-KW"/>
</dbReference>
<organism evidence="5 6">
    <name type="scientific">Rhizobium metallidurans</name>
    <dbReference type="NCBI Taxonomy" id="1265931"/>
    <lineage>
        <taxon>Bacteria</taxon>
        <taxon>Pseudomonadati</taxon>
        <taxon>Pseudomonadota</taxon>
        <taxon>Alphaproteobacteria</taxon>
        <taxon>Hyphomicrobiales</taxon>
        <taxon>Rhizobiaceae</taxon>
        <taxon>Rhizobium/Agrobacterium group</taxon>
        <taxon>Rhizobium</taxon>
    </lineage>
</organism>
<keyword evidence="6" id="KW-1185">Reference proteome</keyword>
<keyword evidence="4" id="KW-0460">Magnesium</keyword>
<dbReference type="GO" id="GO:0046872">
    <property type="term" value="F:metal ion binding"/>
    <property type="evidence" value="ECO:0007669"/>
    <property type="project" value="UniProtKB-KW"/>
</dbReference>
<evidence type="ECO:0000313" key="5">
    <source>
        <dbReference type="EMBL" id="MBB3965073.1"/>
    </source>
</evidence>
<dbReference type="Gene3D" id="3.40.50.1000">
    <property type="entry name" value="HAD superfamily/HAD-like"/>
    <property type="match status" value="1"/>
</dbReference>
<dbReference type="AlphaFoldDB" id="A0A7W6CTX3"/>
<dbReference type="Proteomes" id="UP000582090">
    <property type="component" value="Unassembled WGS sequence"/>
</dbReference>
<evidence type="ECO:0000256" key="3">
    <source>
        <dbReference type="ARBA" id="ARBA00022723"/>
    </source>
</evidence>
<protein>
    <submittedName>
        <fullName evidence="5">HAD superfamily hydrolase (TIGR01509 family)</fullName>
    </submittedName>
</protein>
<accession>A0A7W6CTX3</accession>
<dbReference type="SUPFAM" id="SSF56784">
    <property type="entry name" value="HAD-like"/>
    <property type="match status" value="1"/>
</dbReference>
<dbReference type="RefSeq" id="WP_183900662.1">
    <property type="nucleotide sequence ID" value="NZ_JACIDW010000007.1"/>
</dbReference>
<name>A0A7W6CTX3_9HYPH</name>
<dbReference type="InterPro" id="IPR023214">
    <property type="entry name" value="HAD_sf"/>
</dbReference>
<dbReference type="Gene3D" id="1.10.150.240">
    <property type="entry name" value="Putative phosphatase, domain 2"/>
    <property type="match status" value="1"/>
</dbReference>
<dbReference type="InterPro" id="IPR023198">
    <property type="entry name" value="PGP-like_dom2"/>
</dbReference>
<evidence type="ECO:0000256" key="1">
    <source>
        <dbReference type="ARBA" id="ARBA00001946"/>
    </source>
</evidence>
<dbReference type="SFLD" id="SFLDG01135">
    <property type="entry name" value="C1.5.6:_HAD__Beta-PGM__Phospha"/>
    <property type="match status" value="1"/>
</dbReference>
<comment type="cofactor">
    <cofactor evidence="1">
        <name>Mg(2+)</name>
        <dbReference type="ChEBI" id="CHEBI:18420"/>
    </cofactor>
</comment>
<gene>
    <name evidence="5" type="ORF">GGQ67_002740</name>
</gene>
<dbReference type="PANTHER" id="PTHR46193:SF9">
    <property type="entry name" value="HALOACID DEHALOGENASE-LIKE HYDROLASE DOMAIN-CONTAINING PROTEIN SGPP"/>
    <property type="match status" value="1"/>
</dbReference>
<dbReference type="NCBIfam" id="TIGR01509">
    <property type="entry name" value="HAD-SF-IA-v3"/>
    <property type="match status" value="1"/>
</dbReference>
<comment type="similarity">
    <text evidence="2">Belongs to the HAD-like hydrolase superfamily. CbbY/CbbZ/Gph/YieH family.</text>
</comment>
<dbReference type="InterPro" id="IPR041492">
    <property type="entry name" value="HAD_2"/>
</dbReference>
<dbReference type="Pfam" id="PF13419">
    <property type="entry name" value="HAD_2"/>
    <property type="match status" value="1"/>
</dbReference>
<reference evidence="5 6" key="1">
    <citation type="submission" date="2020-08" db="EMBL/GenBank/DDBJ databases">
        <title>Genomic Encyclopedia of Type Strains, Phase IV (KMG-IV): sequencing the most valuable type-strain genomes for metagenomic binning, comparative biology and taxonomic classification.</title>
        <authorList>
            <person name="Goeker M."/>
        </authorList>
    </citation>
    <scope>NUCLEOTIDE SEQUENCE [LARGE SCALE GENOMIC DNA]</scope>
    <source>
        <strain evidence="5 6">DSM 26575</strain>
    </source>
</reference>
<dbReference type="SFLD" id="SFLDG01129">
    <property type="entry name" value="C1.5:_HAD__Beta-PGM__Phosphata"/>
    <property type="match status" value="1"/>
</dbReference>
<dbReference type="PRINTS" id="PR00413">
    <property type="entry name" value="HADHALOGNASE"/>
</dbReference>
<evidence type="ECO:0000256" key="2">
    <source>
        <dbReference type="ARBA" id="ARBA00006171"/>
    </source>
</evidence>
<dbReference type="InterPro" id="IPR036412">
    <property type="entry name" value="HAD-like_sf"/>
</dbReference>
<dbReference type="SFLD" id="SFLDS00003">
    <property type="entry name" value="Haloacid_Dehalogenase"/>
    <property type="match status" value="1"/>
</dbReference>
<evidence type="ECO:0000256" key="4">
    <source>
        <dbReference type="ARBA" id="ARBA00022842"/>
    </source>
</evidence>
<keyword evidence="3" id="KW-0479">Metal-binding</keyword>
<sequence>MTTLKAIIFDMDGVLIDAREWHYEALNRALELFGYTIPLHEHLTIFDGLPTRRKLEILTTTRGLPEALHGFINEMKQLYTTEMIHTKCKPTFKQEYALARLREDGYRLAVASNSIKSTVSLMMSRAALDGYLEFQLSNEDVKHGKPSPEIYVKAITMLGLTPEECLIVEDNENGIKAAKGSGAHVMVVNDISDVNYPGITETIRKIHG</sequence>